<dbReference type="Proteomes" id="UP001139971">
    <property type="component" value="Unassembled WGS sequence"/>
</dbReference>
<evidence type="ECO:0000313" key="1">
    <source>
        <dbReference type="EMBL" id="MDC8010958.1"/>
    </source>
</evidence>
<reference evidence="1" key="1">
    <citation type="submission" date="2023-02" db="EMBL/GenBank/DDBJ databases">
        <title>Tahibacter soli sp. nov. isolated from soil.</title>
        <authorList>
            <person name="Baek J.H."/>
            <person name="Lee J.K."/>
            <person name="Choi D.G."/>
            <person name="Jeon C.O."/>
        </authorList>
    </citation>
    <scope>NUCLEOTIDE SEQUENCE</scope>
    <source>
        <strain evidence="1">BL</strain>
    </source>
</reference>
<protein>
    <submittedName>
        <fullName evidence="1">Uncharacterized protein</fullName>
    </submittedName>
</protein>
<gene>
    <name evidence="1" type="ORF">OD750_000190</name>
</gene>
<dbReference type="AlphaFoldDB" id="A0A9X3YHK9"/>
<dbReference type="EMBL" id="JAOVZO020000001">
    <property type="protein sequence ID" value="MDC8010958.1"/>
    <property type="molecule type" value="Genomic_DNA"/>
</dbReference>
<organism evidence="1 2">
    <name type="scientific">Tahibacter soli</name>
    <dbReference type="NCBI Taxonomy" id="2983605"/>
    <lineage>
        <taxon>Bacteria</taxon>
        <taxon>Pseudomonadati</taxon>
        <taxon>Pseudomonadota</taxon>
        <taxon>Gammaproteobacteria</taxon>
        <taxon>Lysobacterales</taxon>
        <taxon>Rhodanobacteraceae</taxon>
        <taxon>Tahibacter</taxon>
    </lineage>
</organism>
<keyword evidence="2" id="KW-1185">Reference proteome</keyword>
<name>A0A9X3YHK9_9GAMM</name>
<dbReference type="RefSeq" id="WP_263544846.1">
    <property type="nucleotide sequence ID" value="NZ_JAOVZO020000001.1"/>
</dbReference>
<sequence length="60" mass="6464">MSDMDEITERFASARPTGPNCADFALVDGVVVEALFSFKADTVLIRHARVQFPHAPSAAS</sequence>
<comment type="caution">
    <text evidence="1">The sequence shown here is derived from an EMBL/GenBank/DDBJ whole genome shotgun (WGS) entry which is preliminary data.</text>
</comment>
<proteinExistence type="predicted"/>
<accession>A0A9X3YHK9</accession>
<evidence type="ECO:0000313" key="2">
    <source>
        <dbReference type="Proteomes" id="UP001139971"/>
    </source>
</evidence>